<dbReference type="Proteomes" id="UP000289152">
    <property type="component" value="Unassembled WGS sequence"/>
</dbReference>
<accession>A0A4V1M4X6</accession>
<comment type="caution">
    <text evidence="3">The sequence shown here is derived from an EMBL/GenBank/DDBJ whole genome shotgun (WGS) entry which is preliminary data.</text>
</comment>
<dbReference type="InParanoid" id="A0A4V1M4X6"/>
<feature type="region of interest" description="Disordered" evidence="2">
    <location>
        <begin position="202"/>
        <end position="223"/>
    </location>
</feature>
<evidence type="ECO:0000313" key="4">
    <source>
        <dbReference type="Proteomes" id="UP000289152"/>
    </source>
</evidence>
<feature type="region of interest" description="Disordered" evidence="2">
    <location>
        <begin position="410"/>
        <end position="460"/>
    </location>
</feature>
<dbReference type="OrthoDB" id="3204900at2759"/>
<dbReference type="EMBL" id="SDIL01000005">
    <property type="protein sequence ID" value="RXK41897.1"/>
    <property type="molecule type" value="Genomic_DNA"/>
</dbReference>
<feature type="region of interest" description="Disordered" evidence="2">
    <location>
        <begin position="19"/>
        <end position="49"/>
    </location>
</feature>
<evidence type="ECO:0000313" key="3">
    <source>
        <dbReference type="EMBL" id="RXK41897.1"/>
    </source>
</evidence>
<feature type="compositionally biased region" description="Basic and acidic residues" evidence="2">
    <location>
        <begin position="432"/>
        <end position="459"/>
    </location>
</feature>
<reference evidence="3 4" key="1">
    <citation type="submission" date="2016-06" db="EMBL/GenBank/DDBJ databases">
        <title>Evolution of pathogenesis and genome organization in the Tremellales.</title>
        <authorList>
            <person name="Cuomo C."/>
            <person name="Litvintseva A."/>
            <person name="Heitman J."/>
            <person name="Chen Y."/>
            <person name="Sun S."/>
            <person name="Springer D."/>
            <person name="Dromer F."/>
            <person name="Young S."/>
            <person name="Zeng Q."/>
            <person name="Chapman S."/>
            <person name="Gujja S."/>
            <person name="Saif S."/>
            <person name="Birren B."/>
        </authorList>
    </citation>
    <scope>NUCLEOTIDE SEQUENCE [LARGE SCALE GENOMIC DNA]</scope>
    <source>
        <strain evidence="3 4">ATCC 28783</strain>
    </source>
</reference>
<gene>
    <name evidence="3" type="ORF">M231_00896</name>
</gene>
<organism evidence="3 4">
    <name type="scientific">Tremella mesenterica</name>
    <name type="common">Jelly fungus</name>
    <dbReference type="NCBI Taxonomy" id="5217"/>
    <lineage>
        <taxon>Eukaryota</taxon>
        <taxon>Fungi</taxon>
        <taxon>Dikarya</taxon>
        <taxon>Basidiomycota</taxon>
        <taxon>Agaricomycotina</taxon>
        <taxon>Tremellomycetes</taxon>
        <taxon>Tremellales</taxon>
        <taxon>Tremellaceae</taxon>
        <taxon>Tremella</taxon>
    </lineage>
</organism>
<sequence length="595" mass="65155">MIHQYLPLPASLPRNIEVRQNTRHTTHNTSTETRHKVIPSKSNTETRHKVVPTKPETTGERVKFKPPIPRFDETKEKYILRTTSLNNMDLSLPLHSDFSSLNDENSSFDLVRLSGLKSGSSKVGDKPDKGPGVMGEEGKLKRLSLIKRPISLSLSDHPIIREGENKENSHVPITQTLLHHSPSGENDGEGENVMNGMEGKSLISPPGGDKGMSQVSSSSEYRHTGISEEDEMGISKGRGKGKMDDDGDIKELDLRREGLFNIPSTPKTPKSAHRKGIKSSISYSPAAKLQFERIQENEDIRGQTLTDKHADLLRLIANKERRISELRQELIMQETALEGLKKKWTLIATKAQHSNSIKSTSSSGLSFLNPGPSTSKISPTFTIPGSSDTKISPTFLSPVSSTTRLSFTSLTPRTSVEDNPQRDSQLHLSSRARVEGKTARSGMRDKSIDLGSDDRRKSGDGIQDEIEEMGKTENEETDQSYFALLQAQTNTLLSPETIREGKKFLGQLVKTVSAAAGGTVPEDEGTLDLSALGLGKLLPSWTLSPPITAGPSRPHNPPSDVVRLKTEKIPPPPSNRKRLPSDESLSGTPSDTQSG</sequence>
<feature type="region of interest" description="Disordered" evidence="2">
    <location>
        <begin position="543"/>
        <end position="595"/>
    </location>
</feature>
<proteinExistence type="predicted"/>
<feature type="compositionally biased region" description="Basic and acidic residues" evidence="2">
    <location>
        <begin position="415"/>
        <end position="425"/>
    </location>
</feature>
<feature type="coiled-coil region" evidence="1">
    <location>
        <begin position="309"/>
        <end position="343"/>
    </location>
</feature>
<name>A0A4V1M4X6_TREME</name>
<protein>
    <submittedName>
        <fullName evidence="3">Uncharacterized protein</fullName>
    </submittedName>
</protein>
<evidence type="ECO:0000256" key="1">
    <source>
        <dbReference type="SAM" id="Coils"/>
    </source>
</evidence>
<evidence type="ECO:0000256" key="2">
    <source>
        <dbReference type="SAM" id="MobiDB-lite"/>
    </source>
</evidence>
<dbReference type="AlphaFoldDB" id="A0A4V1M4X6"/>
<feature type="compositionally biased region" description="Polar residues" evidence="2">
    <location>
        <begin position="583"/>
        <end position="595"/>
    </location>
</feature>
<keyword evidence="4" id="KW-1185">Reference proteome</keyword>
<keyword evidence="1" id="KW-0175">Coiled coil</keyword>
<feature type="region of interest" description="Disordered" evidence="2">
    <location>
        <begin position="116"/>
        <end position="136"/>
    </location>
</feature>